<proteinExistence type="predicted"/>
<keyword evidence="3" id="KW-1185">Reference proteome</keyword>
<dbReference type="AlphaFoldDB" id="A0A371X5V9"/>
<name>A0A371X5V9_9HYPH</name>
<protein>
    <submittedName>
        <fullName evidence="2">DUF262 domain-containing protein</fullName>
    </submittedName>
</protein>
<evidence type="ECO:0000313" key="3">
    <source>
        <dbReference type="Proteomes" id="UP000262379"/>
    </source>
</evidence>
<reference evidence="3" key="1">
    <citation type="submission" date="2018-08" db="EMBL/GenBank/DDBJ databases">
        <authorList>
            <person name="Im W.T."/>
        </authorList>
    </citation>
    <scope>NUCLEOTIDE SEQUENCE [LARGE SCALE GENOMIC DNA]</scope>
    <source>
        <strain evidence="3">LA-28</strain>
    </source>
</reference>
<evidence type="ECO:0000313" key="2">
    <source>
        <dbReference type="EMBL" id="RFC64617.1"/>
    </source>
</evidence>
<gene>
    <name evidence="2" type="ORF">DY251_19260</name>
</gene>
<accession>A0A371X5V9</accession>
<organism evidence="2 3">
    <name type="scientific">Mesorhizobium denitrificans</name>
    <dbReference type="NCBI Taxonomy" id="2294114"/>
    <lineage>
        <taxon>Bacteria</taxon>
        <taxon>Pseudomonadati</taxon>
        <taxon>Pseudomonadota</taxon>
        <taxon>Alphaproteobacteria</taxon>
        <taxon>Hyphomicrobiales</taxon>
        <taxon>Phyllobacteriaceae</taxon>
        <taxon>Mesorhizobium</taxon>
    </lineage>
</organism>
<evidence type="ECO:0000259" key="1">
    <source>
        <dbReference type="Pfam" id="PF03235"/>
    </source>
</evidence>
<dbReference type="PANTHER" id="PTHR39639">
    <property type="entry name" value="CHROMOSOME 16, WHOLE GENOME SHOTGUN SEQUENCE"/>
    <property type="match status" value="1"/>
</dbReference>
<dbReference type="InterPro" id="IPR004919">
    <property type="entry name" value="GmrSD_N"/>
</dbReference>
<dbReference type="PANTHER" id="PTHR39639:SF1">
    <property type="entry name" value="DUF262 DOMAIN-CONTAINING PROTEIN"/>
    <property type="match status" value="1"/>
</dbReference>
<dbReference type="EMBL" id="QURN01000019">
    <property type="protein sequence ID" value="RFC64617.1"/>
    <property type="molecule type" value="Genomic_DNA"/>
</dbReference>
<sequence length="177" mass="20523">MSFTIAENRRMPNKVELGQPRASTMGAPMMQLSSWQREPPPSADRYVMGFRLPAWQRGLVWTKRQKISFIESAWRGVPLGTYSFNRAPLGSPLDDLLIDGQQRMNAIECYLRDEFAVFGWRWSEVTEVDQRVWEMAILFESYVTATEDEDYLRSYYDLLNFGGTPHRKSERASNGPN</sequence>
<comment type="caution">
    <text evidence="2">The sequence shown here is derived from an EMBL/GenBank/DDBJ whole genome shotgun (WGS) entry which is preliminary data.</text>
</comment>
<dbReference type="RefSeq" id="WP_116625538.1">
    <property type="nucleotide sequence ID" value="NZ_QURN01000019.1"/>
</dbReference>
<dbReference type="Pfam" id="PF03235">
    <property type="entry name" value="GmrSD_N"/>
    <property type="match status" value="1"/>
</dbReference>
<feature type="domain" description="GmrSD restriction endonucleases N-terminal" evidence="1">
    <location>
        <begin position="49"/>
        <end position="130"/>
    </location>
</feature>
<dbReference type="Proteomes" id="UP000262379">
    <property type="component" value="Unassembled WGS sequence"/>
</dbReference>